<dbReference type="Pfam" id="PF09273">
    <property type="entry name" value="Rubis-subs-bind"/>
    <property type="match status" value="1"/>
</dbReference>
<dbReference type="STRING" id="329046.A0A1Y2BK78"/>
<dbReference type="InterPro" id="IPR050600">
    <property type="entry name" value="SETD3_SETD6_MTase"/>
</dbReference>
<dbReference type="GO" id="GO:0016279">
    <property type="term" value="F:protein-lysine N-methyltransferase activity"/>
    <property type="evidence" value="ECO:0007669"/>
    <property type="project" value="TreeGrafter"/>
</dbReference>
<keyword evidence="3" id="KW-0949">S-adenosyl-L-methionine</keyword>
<dbReference type="InterPro" id="IPR036464">
    <property type="entry name" value="Rubisco_LSMT_subst-bd_sf"/>
</dbReference>
<keyword evidence="6" id="KW-1185">Reference proteome</keyword>
<dbReference type="SUPFAM" id="SSF81822">
    <property type="entry name" value="RuBisCo LSMT C-terminal, substrate-binding domain"/>
    <property type="match status" value="1"/>
</dbReference>
<reference evidence="5 6" key="1">
    <citation type="submission" date="2016-07" db="EMBL/GenBank/DDBJ databases">
        <title>Pervasive Adenine N6-methylation of Active Genes in Fungi.</title>
        <authorList>
            <consortium name="DOE Joint Genome Institute"/>
            <person name="Mondo S.J."/>
            <person name="Dannebaum R.O."/>
            <person name="Kuo R.C."/>
            <person name="Labutti K."/>
            <person name="Haridas S."/>
            <person name="Kuo A."/>
            <person name="Salamov A."/>
            <person name="Ahrendt S.R."/>
            <person name="Lipzen A."/>
            <person name="Sullivan W."/>
            <person name="Andreopoulos W.B."/>
            <person name="Clum A."/>
            <person name="Lindquist E."/>
            <person name="Daum C."/>
            <person name="Ramamoorthy G.K."/>
            <person name="Gryganskyi A."/>
            <person name="Culley D."/>
            <person name="Magnuson J.K."/>
            <person name="James T.Y."/>
            <person name="O'Malley M.A."/>
            <person name="Stajich J.E."/>
            <person name="Spatafora J.W."/>
            <person name="Visel A."/>
            <person name="Grigoriev I.V."/>
        </authorList>
    </citation>
    <scope>NUCLEOTIDE SEQUENCE [LARGE SCALE GENOMIC DNA]</scope>
    <source>
        <strain evidence="5 6">JEL800</strain>
    </source>
</reference>
<evidence type="ECO:0000256" key="3">
    <source>
        <dbReference type="ARBA" id="ARBA00022691"/>
    </source>
</evidence>
<evidence type="ECO:0000313" key="5">
    <source>
        <dbReference type="EMBL" id="ORY35173.1"/>
    </source>
</evidence>
<evidence type="ECO:0000256" key="1">
    <source>
        <dbReference type="ARBA" id="ARBA00022603"/>
    </source>
</evidence>
<dbReference type="Proteomes" id="UP000193642">
    <property type="component" value="Unassembled WGS sequence"/>
</dbReference>
<protein>
    <submittedName>
        <fullName evidence="5">SET domain-containing protein</fullName>
    </submittedName>
</protein>
<dbReference type="Gene3D" id="3.90.1410.10">
    <property type="entry name" value="set domain protein methyltransferase, domain 1"/>
    <property type="match status" value="1"/>
</dbReference>
<keyword evidence="1" id="KW-0489">Methyltransferase</keyword>
<gene>
    <name evidence="5" type="ORF">BCR33DRAFT_722519</name>
</gene>
<comment type="caution">
    <text evidence="5">The sequence shown here is derived from an EMBL/GenBank/DDBJ whole genome shotgun (WGS) entry which is preliminary data.</text>
</comment>
<feature type="domain" description="Rubisco LSMT substrate-binding" evidence="4">
    <location>
        <begin position="240"/>
        <end position="298"/>
    </location>
</feature>
<dbReference type="AlphaFoldDB" id="A0A1Y2BK78"/>
<sequence length="317" mass="36219">MAKASDPIIASYASKYPKSDWVSIIAAFVLLHRNDPLWQPYLAFLPTNYSTPLYWTTEELTVIDGTDLSVDLVGQRDEIQREWNQWKSLLDLESSKESLGLRSYPVAPLNYDAFLISWHHIMSRVWTLPVGDLTNKAVMIPMVDVANHYGKPKVKIEYNKEKGAVTMTATQPIKAGEQVDVTYGEDSSYKSLKYMGFTIPNNDRNEDCRIQLIRGPHDSFPRPKKWCLFHANHKLEKTIQSCHMGKPMELETLTRVRDLVITKLRSYPTSIKADTEILKSGEGSTNFVNGVRERRGEKVCLVAVRKRLDSLIKSKKK</sequence>
<proteinExistence type="predicted"/>
<evidence type="ECO:0000256" key="2">
    <source>
        <dbReference type="ARBA" id="ARBA00022679"/>
    </source>
</evidence>
<dbReference type="SUPFAM" id="SSF82199">
    <property type="entry name" value="SET domain"/>
    <property type="match status" value="1"/>
</dbReference>
<dbReference type="EMBL" id="MCGO01000060">
    <property type="protein sequence ID" value="ORY35173.1"/>
    <property type="molecule type" value="Genomic_DNA"/>
</dbReference>
<evidence type="ECO:0000313" key="6">
    <source>
        <dbReference type="Proteomes" id="UP000193642"/>
    </source>
</evidence>
<organism evidence="5 6">
    <name type="scientific">Rhizoclosmatium globosum</name>
    <dbReference type="NCBI Taxonomy" id="329046"/>
    <lineage>
        <taxon>Eukaryota</taxon>
        <taxon>Fungi</taxon>
        <taxon>Fungi incertae sedis</taxon>
        <taxon>Chytridiomycota</taxon>
        <taxon>Chytridiomycota incertae sedis</taxon>
        <taxon>Chytridiomycetes</taxon>
        <taxon>Chytridiales</taxon>
        <taxon>Chytriomycetaceae</taxon>
        <taxon>Rhizoclosmatium</taxon>
    </lineage>
</organism>
<evidence type="ECO:0000259" key="4">
    <source>
        <dbReference type="Pfam" id="PF09273"/>
    </source>
</evidence>
<dbReference type="OrthoDB" id="42889at2759"/>
<dbReference type="CDD" id="cd10527">
    <property type="entry name" value="SET_LSMT"/>
    <property type="match status" value="1"/>
</dbReference>
<dbReference type="GO" id="GO:0032259">
    <property type="term" value="P:methylation"/>
    <property type="evidence" value="ECO:0007669"/>
    <property type="project" value="UniProtKB-KW"/>
</dbReference>
<dbReference type="Gene3D" id="3.90.1420.10">
    <property type="entry name" value="Rubisco LSMT, substrate-binding domain"/>
    <property type="match status" value="1"/>
</dbReference>
<dbReference type="InterPro" id="IPR015353">
    <property type="entry name" value="Rubisco_LSMT_subst-bd"/>
</dbReference>
<keyword evidence="2" id="KW-0808">Transferase</keyword>
<accession>A0A1Y2BK78</accession>
<dbReference type="PANTHER" id="PTHR13271">
    <property type="entry name" value="UNCHARACTERIZED PUTATIVE METHYLTRANSFERASE"/>
    <property type="match status" value="1"/>
</dbReference>
<name>A0A1Y2BK78_9FUNG</name>
<dbReference type="InterPro" id="IPR046341">
    <property type="entry name" value="SET_dom_sf"/>
</dbReference>